<dbReference type="Proteomes" id="UP000054538">
    <property type="component" value="Unassembled WGS sequence"/>
</dbReference>
<dbReference type="SMART" id="SM00066">
    <property type="entry name" value="GAL4"/>
    <property type="match status" value="1"/>
</dbReference>
<evidence type="ECO:0000256" key="1">
    <source>
        <dbReference type="SAM" id="MobiDB-lite"/>
    </source>
</evidence>
<dbReference type="STRING" id="930991.A0A0D0D6T6"/>
<organism evidence="3 4">
    <name type="scientific">Paxillus rubicundulus Ve08.2h10</name>
    <dbReference type="NCBI Taxonomy" id="930991"/>
    <lineage>
        <taxon>Eukaryota</taxon>
        <taxon>Fungi</taxon>
        <taxon>Dikarya</taxon>
        <taxon>Basidiomycota</taxon>
        <taxon>Agaricomycotina</taxon>
        <taxon>Agaricomycetes</taxon>
        <taxon>Agaricomycetidae</taxon>
        <taxon>Boletales</taxon>
        <taxon>Paxilineae</taxon>
        <taxon>Paxillaceae</taxon>
        <taxon>Paxillus</taxon>
    </lineage>
</organism>
<dbReference type="SUPFAM" id="SSF57701">
    <property type="entry name" value="Zn2/Cys6 DNA-binding domain"/>
    <property type="match status" value="1"/>
</dbReference>
<dbReference type="HOGENOM" id="CLU_060787_0_0_1"/>
<dbReference type="PROSITE" id="PS50048">
    <property type="entry name" value="ZN2_CY6_FUNGAL_2"/>
    <property type="match status" value="1"/>
</dbReference>
<feature type="region of interest" description="Disordered" evidence="1">
    <location>
        <begin position="375"/>
        <end position="416"/>
    </location>
</feature>
<dbReference type="Gene3D" id="4.10.240.10">
    <property type="entry name" value="Zn(2)-C6 fungal-type DNA-binding domain"/>
    <property type="match status" value="1"/>
</dbReference>
<feature type="domain" description="Zn(2)-C6 fungal-type" evidence="2">
    <location>
        <begin position="334"/>
        <end position="369"/>
    </location>
</feature>
<dbReference type="PROSITE" id="PS00463">
    <property type="entry name" value="ZN2_CY6_FUNGAL_1"/>
    <property type="match status" value="1"/>
</dbReference>
<keyword evidence="4" id="KW-1185">Reference proteome</keyword>
<feature type="region of interest" description="Disordered" evidence="1">
    <location>
        <begin position="168"/>
        <end position="194"/>
    </location>
</feature>
<dbReference type="OrthoDB" id="39175at2759"/>
<reference evidence="3 4" key="1">
    <citation type="submission" date="2014-04" db="EMBL/GenBank/DDBJ databases">
        <authorList>
            <consortium name="DOE Joint Genome Institute"/>
            <person name="Kuo A."/>
            <person name="Kohler A."/>
            <person name="Jargeat P."/>
            <person name="Nagy L.G."/>
            <person name="Floudas D."/>
            <person name="Copeland A."/>
            <person name="Barry K.W."/>
            <person name="Cichocki N."/>
            <person name="Veneault-Fourrey C."/>
            <person name="LaButti K."/>
            <person name="Lindquist E.A."/>
            <person name="Lipzen A."/>
            <person name="Lundell T."/>
            <person name="Morin E."/>
            <person name="Murat C."/>
            <person name="Sun H."/>
            <person name="Tunlid A."/>
            <person name="Henrissat B."/>
            <person name="Grigoriev I.V."/>
            <person name="Hibbett D.S."/>
            <person name="Martin F."/>
            <person name="Nordberg H.P."/>
            <person name="Cantor M.N."/>
            <person name="Hua S.X."/>
        </authorList>
    </citation>
    <scope>NUCLEOTIDE SEQUENCE [LARGE SCALE GENOMIC DNA]</scope>
    <source>
        <strain evidence="3 4">Ve08.2h10</strain>
    </source>
</reference>
<evidence type="ECO:0000313" key="4">
    <source>
        <dbReference type="Proteomes" id="UP000054538"/>
    </source>
</evidence>
<accession>A0A0D0D6T6</accession>
<feature type="region of interest" description="Disordered" evidence="1">
    <location>
        <begin position="211"/>
        <end position="233"/>
    </location>
</feature>
<protein>
    <recommendedName>
        <fullName evidence="2">Zn(2)-C6 fungal-type domain-containing protein</fullName>
    </recommendedName>
</protein>
<evidence type="ECO:0000259" key="2">
    <source>
        <dbReference type="PROSITE" id="PS50048"/>
    </source>
</evidence>
<dbReference type="GO" id="GO:0008270">
    <property type="term" value="F:zinc ion binding"/>
    <property type="evidence" value="ECO:0007669"/>
    <property type="project" value="InterPro"/>
</dbReference>
<proteinExistence type="predicted"/>
<reference evidence="4" key="2">
    <citation type="submission" date="2015-01" db="EMBL/GenBank/DDBJ databases">
        <title>Evolutionary Origins and Diversification of the Mycorrhizal Mutualists.</title>
        <authorList>
            <consortium name="DOE Joint Genome Institute"/>
            <consortium name="Mycorrhizal Genomics Consortium"/>
            <person name="Kohler A."/>
            <person name="Kuo A."/>
            <person name="Nagy L.G."/>
            <person name="Floudas D."/>
            <person name="Copeland A."/>
            <person name="Barry K.W."/>
            <person name="Cichocki N."/>
            <person name="Veneault-Fourrey C."/>
            <person name="LaButti K."/>
            <person name="Lindquist E.A."/>
            <person name="Lipzen A."/>
            <person name="Lundell T."/>
            <person name="Morin E."/>
            <person name="Murat C."/>
            <person name="Riley R."/>
            <person name="Ohm R."/>
            <person name="Sun H."/>
            <person name="Tunlid A."/>
            <person name="Henrissat B."/>
            <person name="Grigoriev I.V."/>
            <person name="Hibbett D.S."/>
            <person name="Martin F."/>
        </authorList>
    </citation>
    <scope>NUCLEOTIDE SEQUENCE [LARGE SCALE GENOMIC DNA]</scope>
    <source>
        <strain evidence="4">Ve08.2h10</strain>
    </source>
</reference>
<dbReference type="InterPro" id="IPR036864">
    <property type="entry name" value="Zn2-C6_fun-type_DNA-bd_sf"/>
</dbReference>
<dbReference type="AlphaFoldDB" id="A0A0D0D6T6"/>
<evidence type="ECO:0000313" key="3">
    <source>
        <dbReference type="EMBL" id="KIK92557.1"/>
    </source>
</evidence>
<dbReference type="InParanoid" id="A0A0D0D6T6"/>
<dbReference type="EMBL" id="KN825267">
    <property type="protein sequence ID" value="KIK92557.1"/>
    <property type="molecule type" value="Genomic_DNA"/>
</dbReference>
<dbReference type="CDD" id="cd00067">
    <property type="entry name" value="GAL4"/>
    <property type="match status" value="1"/>
</dbReference>
<dbReference type="InterPro" id="IPR001138">
    <property type="entry name" value="Zn2Cys6_DnaBD"/>
</dbReference>
<feature type="region of interest" description="Disordered" evidence="1">
    <location>
        <begin position="281"/>
        <end position="326"/>
    </location>
</feature>
<dbReference type="GO" id="GO:0000981">
    <property type="term" value="F:DNA-binding transcription factor activity, RNA polymerase II-specific"/>
    <property type="evidence" value="ECO:0007669"/>
    <property type="project" value="InterPro"/>
</dbReference>
<sequence>MEYPSPLPFTYPSTTTLHYPDEDRAQPSLCAPNEAKFHVDVKVKRAFSFEELQSGSYFKSLDESDFQFLRVYGQPVLIPLPDDPNNTSVLHNHVDEYPPIDHSSSDRLRTDNSHIFTSKSYTLENSLGESSLVQSSYVVPQTIPSTSTQWQPIDRVSCPSNEVSAAMIHSSTPYSRPNRLYPQRDHESTSATTAIPQSQYIDEKQIFKYDEQPPMDSLPYPPPQNSASPPYFHPSPTIQNGVLLDTSSYIHDAPFQFTTTQEEWEDVPGSAPCFAVSTLRGQQAPFSPPQPQHYASSYGHSRRRRSRSPSPRSQHHMSPIPHSRRSLDKKPALACLFCRGRKIACGPPIPGSKDKTCNQCARRHLKCEYPLESRRGMRKRRSLIPRATSAAPEISPDGPKVNIAKTNRKRSTEKTS</sequence>
<gene>
    <name evidence="3" type="ORF">PAXRUDRAFT_567209</name>
</gene>
<name>A0A0D0D6T6_9AGAM</name>